<evidence type="ECO:0000313" key="2">
    <source>
        <dbReference type="Proteomes" id="UP000440224"/>
    </source>
</evidence>
<comment type="caution">
    <text evidence="1">The sequence shown here is derived from an EMBL/GenBank/DDBJ whole genome shotgun (WGS) entry which is preliminary data.</text>
</comment>
<keyword evidence="2" id="KW-1185">Reference proteome</keyword>
<evidence type="ECO:0000313" key="1">
    <source>
        <dbReference type="EMBL" id="MRG94644.1"/>
    </source>
</evidence>
<dbReference type="AlphaFoldDB" id="A0A6N7PX30"/>
<protein>
    <submittedName>
        <fullName evidence="1">Uncharacterized protein</fullName>
    </submittedName>
</protein>
<accession>A0A6N7PX30</accession>
<sequence length="115" mass="13089">MIQIKKHQMAAFERLAALDFEARTARRLREHFHAALASVSEDELRRLIRLGIERAAAYDIRSDYNVSLYIGAMVHLGRDFDRDGNCPFSTEILRNAYVDATTKMAYIYACTSGEG</sequence>
<dbReference type="EMBL" id="WJIE01000006">
    <property type="protein sequence ID" value="MRG94644.1"/>
    <property type="molecule type" value="Genomic_DNA"/>
</dbReference>
<gene>
    <name evidence="1" type="ORF">GF068_22380</name>
</gene>
<dbReference type="RefSeq" id="WP_153821473.1">
    <property type="nucleotide sequence ID" value="NZ_WJIE01000006.1"/>
</dbReference>
<reference evidence="1 2" key="1">
    <citation type="submission" date="2019-10" db="EMBL/GenBank/DDBJ databases">
        <title>A soil myxobacterium in the family Polyangiaceae.</title>
        <authorList>
            <person name="Li Y."/>
            <person name="Wang J."/>
        </authorList>
    </citation>
    <scope>NUCLEOTIDE SEQUENCE [LARGE SCALE GENOMIC DNA]</scope>
    <source>
        <strain evidence="1 2">DSM 14734</strain>
    </source>
</reference>
<dbReference type="Proteomes" id="UP000440224">
    <property type="component" value="Unassembled WGS sequence"/>
</dbReference>
<name>A0A6N7PX30_9BACT</name>
<organism evidence="1 2">
    <name type="scientific">Polyangium spumosum</name>
    <dbReference type="NCBI Taxonomy" id="889282"/>
    <lineage>
        <taxon>Bacteria</taxon>
        <taxon>Pseudomonadati</taxon>
        <taxon>Myxococcota</taxon>
        <taxon>Polyangia</taxon>
        <taxon>Polyangiales</taxon>
        <taxon>Polyangiaceae</taxon>
        <taxon>Polyangium</taxon>
    </lineage>
</organism>
<proteinExistence type="predicted"/>